<keyword evidence="12" id="KW-1185">Reference proteome</keyword>
<feature type="transmembrane region" description="Helical" evidence="8">
    <location>
        <begin position="542"/>
        <end position="563"/>
    </location>
</feature>
<keyword evidence="2" id="KW-1003">Cell membrane</keyword>
<feature type="transmembrane region" description="Helical" evidence="8">
    <location>
        <begin position="447"/>
        <end position="469"/>
    </location>
</feature>
<reference evidence="10" key="2">
    <citation type="journal article" date="2024" name="Nature">
        <title>Anoxygenic phototroph of the Chloroflexota uses a type I reaction centre.</title>
        <authorList>
            <person name="Tsuji J.M."/>
            <person name="Shaw N.A."/>
            <person name="Nagashima S."/>
            <person name="Venkiteswaran J.J."/>
            <person name="Schiff S.L."/>
            <person name="Watanabe T."/>
            <person name="Fukui M."/>
            <person name="Hanada S."/>
            <person name="Tank M."/>
            <person name="Neufeld J.D."/>
        </authorList>
    </citation>
    <scope>NUCLEOTIDE SEQUENCE</scope>
    <source>
        <strain evidence="10">L227-S17</strain>
    </source>
</reference>
<feature type="transmembrane region" description="Helical" evidence="8">
    <location>
        <begin position="24"/>
        <end position="43"/>
    </location>
</feature>
<dbReference type="GO" id="GO:0016763">
    <property type="term" value="F:pentosyltransferase activity"/>
    <property type="evidence" value="ECO:0007669"/>
    <property type="project" value="TreeGrafter"/>
</dbReference>
<name>A0A8T7LXQ7_9CHLR</name>
<feature type="transmembrane region" description="Helical" evidence="8">
    <location>
        <begin position="353"/>
        <end position="371"/>
    </location>
</feature>
<dbReference type="GO" id="GO:0009103">
    <property type="term" value="P:lipopolysaccharide biosynthetic process"/>
    <property type="evidence" value="ECO:0007669"/>
    <property type="project" value="UniProtKB-ARBA"/>
</dbReference>
<proteinExistence type="predicted"/>
<accession>A0A8T7LXQ7</accession>
<dbReference type="InterPro" id="IPR050297">
    <property type="entry name" value="LipidA_mod_glycosyltrf_83"/>
</dbReference>
<evidence type="ECO:0000256" key="1">
    <source>
        <dbReference type="ARBA" id="ARBA00004651"/>
    </source>
</evidence>
<dbReference type="GO" id="GO:0005886">
    <property type="term" value="C:plasma membrane"/>
    <property type="evidence" value="ECO:0007669"/>
    <property type="project" value="UniProtKB-SubCell"/>
</dbReference>
<dbReference type="Proteomes" id="UP001431572">
    <property type="component" value="Chromosome 1"/>
</dbReference>
<dbReference type="AlphaFoldDB" id="A0A8T7LXQ7"/>
<dbReference type="PANTHER" id="PTHR33908:SF11">
    <property type="entry name" value="MEMBRANE PROTEIN"/>
    <property type="match status" value="1"/>
</dbReference>
<dbReference type="EMBL" id="JACATZ010000001">
    <property type="protein sequence ID" value="NWJ45012.1"/>
    <property type="molecule type" value="Genomic_DNA"/>
</dbReference>
<reference evidence="9 11" key="1">
    <citation type="submission" date="2020-06" db="EMBL/GenBank/DDBJ databases">
        <title>Anoxygenic phototrophic Chloroflexota member uses a Type I reaction center.</title>
        <authorList>
            <person name="Tsuji J.M."/>
            <person name="Shaw N.A."/>
            <person name="Nagashima S."/>
            <person name="Venkiteswaran J."/>
            <person name="Schiff S.L."/>
            <person name="Hanada S."/>
            <person name="Tank M."/>
            <person name="Neufeld J.D."/>
        </authorList>
    </citation>
    <scope>NUCLEOTIDE SEQUENCE [LARGE SCALE GENOMIC DNA]</scope>
    <source>
        <strain evidence="9">L227-S17</strain>
    </source>
</reference>
<protein>
    <submittedName>
        <fullName evidence="9">Glycosyltransferase family 39 protein</fullName>
    </submittedName>
</protein>
<feature type="transmembrane region" description="Helical" evidence="8">
    <location>
        <begin position="103"/>
        <end position="126"/>
    </location>
</feature>
<evidence type="ECO:0000313" key="10">
    <source>
        <dbReference type="EMBL" id="WJW66893.1"/>
    </source>
</evidence>
<feature type="transmembrane region" description="Helical" evidence="8">
    <location>
        <begin position="283"/>
        <end position="301"/>
    </location>
</feature>
<evidence type="ECO:0000256" key="5">
    <source>
        <dbReference type="ARBA" id="ARBA00022692"/>
    </source>
</evidence>
<feature type="transmembrane region" description="Helical" evidence="8">
    <location>
        <begin position="71"/>
        <end position="91"/>
    </location>
</feature>
<evidence type="ECO:0000256" key="8">
    <source>
        <dbReference type="SAM" id="Phobius"/>
    </source>
</evidence>
<sequence>MQIEPQNKPPSLEKKKRAFKGRRLAGTLITFWAAIIVAAWFAVHRPFSVDALGISATTDIAAGVGRTLSDLLLLAAIATGAGASGFRLLAWLKIKEGATGLELALYAFGLGLGVEIFTILGLGLLGGLNKPVMYLLLLALILLNPRQSLQVIKGYQKLILKIWGWFLGAKWWERALALYLGIALAIPLTIGLAPVFSWDAIMYHLAAPKLYVQAGRIYNIFEMPPASYPFGIEMLYTWALTLQGDELAQTIHWLFMPLGGAAIWAFAKRFFTGLDEHNRQRAALLAVTLYFSVPHVQLLASWSYTDLLIAFYSLIGVHALLVAINSDDKPSWGYVAIAAVFAGLAFSGKYTAVTVAIAIVATGLYFALVTGRFKLSRYVGWGFLYGGIAFAVVLPWLLRNWFFTGNPVAPIFWGVNGWQPDEIAPIVGKGLGQSLSLEMVLGRPFKAAIFGSAGGAMDATISPLYLAFLPLTVWAAWREKVVAALLLNVGVQYFCWIAIIVSTAQLDHSRILLPTFPLLALATGYGLAILPSLKAAMLKTFAAFLLGIFLLGNLLNLGLWFAAADTAPYLAGLQTKEAFLNDILGSQIRAAHFVNTLPQDSYTFFLFEPRSYYFDRKVAPDLNGGEIFYFVDNQPTPEKMLADLKRRGVTHLLIWEAGLKFIQDNPDYAKPERAQAAVKLLGGLKTRYLTLLYEEKGQYSVYELG</sequence>
<keyword evidence="3" id="KW-0328">Glycosyltransferase</keyword>
<feature type="transmembrane region" description="Helical" evidence="8">
    <location>
        <begin position="307"/>
        <end position="324"/>
    </location>
</feature>
<dbReference type="EMBL" id="CP128399">
    <property type="protein sequence ID" value="WJW66893.1"/>
    <property type="molecule type" value="Genomic_DNA"/>
</dbReference>
<feature type="transmembrane region" description="Helical" evidence="8">
    <location>
        <begin position="378"/>
        <end position="398"/>
    </location>
</feature>
<evidence type="ECO:0000256" key="3">
    <source>
        <dbReference type="ARBA" id="ARBA00022676"/>
    </source>
</evidence>
<keyword evidence="7 8" id="KW-0472">Membrane</keyword>
<organism evidence="9 11">
    <name type="scientific">Candidatus Chlorohelix allophototropha</name>
    <dbReference type="NCBI Taxonomy" id="3003348"/>
    <lineage>
        <taxon>Bacteria</taxon>
        <taxon>Bacillati</taxon>
        <taxon>Chloroflexota</taxon>
        <taxon>Chloroflexia</taxon>
        <taxon>Candidatus Chloroheliales</taxon>
        <taxon>Candidatus Chloroheliaceae</taxon>
        <taxon>Candidatus Chlorohelix</taxon>
    </lineage>
</organism>
<dbReference type="RefSeq" id="WP_341468786.1">
    <property type="nucleotide sequence ID" value="NZ_CP128399.1"/>
</dbReference>
<evidence type="ECO:0000313" key="12">
    <source>
        <dbReference type="Proteomes" id="UP001431572"/>
    </source>
</evidence>
<evidence type="ECO:0000256" key="7">
    <source>
        <dbReference type="ARBA" id="ARBA00023136"/>
    </source>
</evidence>
<keyword evidence="4" id="KW-0808">Transferase</keyword>
<dbReference type="Proteomes" id="UP000521676">
    <property type="component" value="Unassembled WGS sequence"/>
</dbReference>
<evidence type="ECO:0000256" key="2">
    <source>
        <dbReference type="ARBA" id="ARBA00022475"/>
    </source>
</evidence>
<keyword evidence="6 8" id="KW-1133">Transmembrane helix</keyword>
<feature type="transmembrane region" description="Helical" evidence="8">
    <location>
        <begin position="511"/>
        <end position="530"/>
    </location>
</feature>
<gene>
    <name evidence="9" type="ORF">HXX08_03950</name>
    <name evidence="10" type="ORF">OZ401_000138</name>
</gene>
<evidence type="ECO:0000256" key="4">
    <source>
        <dbReference type="ARBA" id="ARBA00022679"/>
    </source>
</evidence>
<dbReference type="PANTHER" id="PTHR33908">
    <property type="entry name" value="MANNOSYLTRANSFERASE YKCB-RELATED"/>
    <property type="match status" value="1"/>
</dbReference>
<evidence type="ECO:0000313" key="9">
    <source>
        <dbReference type="EMBL" id="NWJ45012.1"/>
    </source>
</evidence>
<comment type="subcellular location">
    <subcellularLocation>
        <location evidence="1">Cell membrane</location>
        <topology evidence="1">Multi-pass membrane protein</topology>
    </subcellularLocation>
</comment>
<feature type="transmembrane region" description="Helical" evidence="8">
    <location>
        <begin position="251"/>
        <end position="271"/>
    </location>
</feature>
<feature type="transmembrane region" description="Helical" evidence="8">
    <location>
        <begin position="331"/>
        <end position="347"/>
    </location>
</feature>
<evidence type="ECO:0000313" key="11">
    <source>
        <dbReference type="Proteomes" id="UP000521676"/>
    </source>
</evidence>
<keyword evidence="5 8" id="KW-0812">Transmembrane</keyword>
<evidence type="ECO:0000256" key="6">
    <source>
        <dbReference type="ARBA" id="ARBA00022989"/>
    </source>
</evidence>
<feature type="transmembrane region" description="Helical" evidence="8">
    <location>
        <begin position="481"/>
        <end position="505"/>
    </location>
</feature>
<feature type="transmembrane region" description="Helical" evidence="8">
    <location>
        <begin position="176"/>
        <end position="196"/>
    </location>
</feature>